<reference evidence="4" key="1">
    <citation type="journal article" date="2012" name="Nat. Commun.">
        <title>The genome of Prunus mume.</title>
        <authorList>
            <person name="Zhang Q."/>
            <person name="Chen W."/>
            <person name="Sun L."/>
            <person name="Zhao F."/>
            <person name="Huang B."/>
            <person name="Yang W."/>
            <person name="Tao Y."/>
            <person name="Wang J."/>
            <person name="Yuan Z."/>
            <person name="Fan G."/>
            <person name="Xing Z."/>
            <person name="Han C."/>
            <person name="Pan H."/>
            <person name="Zhong X."/>
            <person name="Shi W."/>
            <person name="Liang X."/>
            <person name="Du D."/>
            <person name="Sun F."/>
            <person name="Xu Z."/>
            <person name="Hao R."/>
            <person name="Lv T."/>
            <person name="Lv Y."/>
            <person name="Zheng Z."/>
            <person name="Sun M."/>
            <person name="Luo L."/>
            <person name="Cai M."/>
            <person name="Gao Y."/>
            <person name="Wang J."/>
            <person name="Yin Y."/>
            <person name="Xu X."/>
            <person name="Cheng T."/>
            <person name="Wang J."/>
        </authorList>
    </citation>
    <scope>NUCLEOTIDE SEQUENCE [LARGE SCALE GENOMIC DNA]</scope>
</reference>
<gene>
    <name evidence="5" type="primary">LOC103325763</name>
</gene>
<evidence type="ECO:0000256" key="3">
    <source>
        <dbReference type="ARBA" id="ARBA00023315"/>
    </source>
</evidence>
<dbReference type="Proteomes" id="UP000694861">
    <property type="component" value="Linkage group LG3"/>
</dbReference>
<name>A0ABM1LLD0_PRUMU</name>
<reference evidence="5" key="2">
    <citation type="submission" date="2025-08" db="UniProtKB">
        <authorList>
            <consortium name="RefSeq"/>
        </authorList>
    </citation>
    <scope>IDENTIFICATION</scope>
</reference>
<dbReference type="PANTHER" id="PTHR31623">
    <property type="entry name" value="F21J9.9"/>
    <property type="match status" value="1"/>
</dbReference>
<organism evidence="4 5">
    <name type="scientific">Prunus mume</name>
    <name type="common">Japanese apricot</name>
    <name type="synonym">Armeniaca mume</name>
    <dbReference type="NCBI Taxonomy" id="102107"/>
    <lineage>
        <taxon>Eukaryota</taxon>
        <taxon>Viridiplantae</taxon>
        <taxon>Streptophyta</taxon>
        <taxon>Embryophyta</taxon>
        <taxon>Tracheophyta</taxon>
        <taxon>Spermatophyta</taxon>
        <taxon>Magnoliopsida</taxon>
        <taxon>eudicotyledons</taxon>
        <taxon>Gunneridae</taxon>
        <taxon>Pentapetalae</taxon>
        <taxon>rosids</taxon>
        <taxon>fabids</taxon>
        <taxon>Rosales</taxon>
        <taxon>Rosaceae</taxon>
        <taxon>Amygdaloideae</taxon>
        <taxon>Amygdaleae</taxon>
        <taxon>Prunus</taxon>
    </lineage>
</organism>
<keyword evidence="3" id="KW-0012">Acyltransferase</keyword>
<proteinExistence type="inferred from homology"/>
<keyword evidence="2" id="KW-0808">Transferase</keyword>
<accession>A0ABM1LLD0</accession>
<dbReference type="GeneID" id="103325763"/>
<dbReference type="PANTHER" id="PTHR31623:SF46">
    <property type="entry name" value="VINORINE SYNTHASE-LIKE"/>
    <property type="match status" value="1"/>
</dbReference>
<evidence type="ECO:0000313" key="4">
    <source>
        <dbReference type="Proteomes" id="UP000694861"/>
    </source>
</evidence>
<evidence type="ECO:0000256" key="1">
    <source>
        <dbReference type="ARBA" id="ARBA00009861"/>
    </source>
</evidence>
<sequence length="468" mass="53060">MNVRVEVISKQIIKPSSPTPNHLRHYKLSFLDQISPPLYTSVLFYEFNRETQPVITETSKHLKKSLAEVLTLFYPLAGREKIHNHFVECNDEGIPYLEAQVTNYRLHDVLNNLVPDELNKFIPFSLDEHIANEFSLGLQLNMFDCGGFAIGLCISHKLADGLSMLVFTKTWAAIARGETDEAKMGRPQFVSATLFPPKETGITKNKVTKRFVFDASTIEDLRAKYTDLQKNEKHPSRVETLLAFVWRRIVGATRADHDDDNKMHRVIYTVNLRPRIEPPLPLYSFGNICRISLTAPLSRKRSSGDDEDQESCWYKSFRDSWIQEARVQEALSKVDKDVKTLEHGGEHLRVMDRFAQSSSTGEVVTSSYTSLCQFPVYDIDFGWGRPTWVGLPPLPINDLILFLDTKEAGGIEAYVTLSEEVMTKFESDPFLQGRVSTGGFGSAADSSLLRQPALLNHVTKFIPKISRL</sequence>
<evidence type="ECO:0000256" key="2">
    <source>
        <dbReference type="ARBA" id="ARBA00022679"/>
    </source>
</evidence>
<dbReference type="Pfam" id="PF02458">
    <property type="entry name" value="Transferase"/>
    <property type="match status" value="1"/>
</dbReference>
<keyword evidence="4" id="KW-1185">Reference proteome</keyword>
<dbReference type="InterPro" id="IPR023213">
    <property type="entry name" value="CAT-like_dom_sf"/>
</dbReference>
<evidence type="ECO:0000313" key="5">
    <source>
        <dbReference type="RefSeq" id="XP_016648207.1"/>
    </source>
</evidence>
<dbReference type="RefSeq" id="XP_016648207.1">
    <property type="nucleotide sequence ID" value="XM_016792721.1"/>
</dbReference>
<protein>
    <submittedName>
        <fullName evidence="5">Vinorine synthase-like</fullName>
    </submittedName>
</protein>
<dbReference type="Gene3D" id="3.30.559.10">
    <property type="entry name" value="Chloramphenicol acetyltransferase-like domain"/>
    <property type="match status" value="2"/>
</dbReference>
<comment type="similarity">
    <text evidence="1">Belongs to the plant acyltransferase family.</text>
</comment>